<dbReference type="InterPro" id="IPR014942">
    <property type="entry name" value="AbiEii"/>
</dbReference>
<dbReference type="Pfam" id="PF08843">
    <property type="entry name" value="AbiEii"/>
    <property type="match status" value="1"/>
</dbReference>
<dbReference type="EMBL" id="FRAT01000012">
    <property type="protein sequence ID" value="SHL61584.1"/>
    <property type="molecule type" value="Genomic_DNA"/>
</dbReference>
<gene>
    <name evidence="1" type="ORF">SAMN04487891_112175</name>
    <name evidence="2" type="ORF">SAMN05216293_3919</name>
</gene>
<dbReference type="Gene3D" id="3.10.450.620">
    <property type="entry name" value="JHP933, nucleotidyltransferase-like core domain"/>
    <property type="match status" value="1"/>
</dbReference>
<name>A0A1M7C2Z3_9FLAO</name>
<dbReference type="GO" id="GO:0016740">
    <property type="term" value="F:transferase activity"/>
    <property type="evidence" value="ECO:0007669"/>
    <property type="project" value="UniProtKB-KW"/>
</dbReference>
<organism evidence="2 3">
    <name type="scientific">Flagellimonas taeanensis</name>
    <dbReference type="NCBI Taxonomy" id="1005926"/>
    <lineage>
        <taxon>Bacteria</taxon>
        <taxon>Pseudomonadati</taxon>
        <taxon>Bacteroidota</taxon>
        <taxon>Flavobacteriia</taxon>
        <taxon>Flavobacteriales</taxon>
        <taxon>Flavobacteriaceae</taxon>
        <taxon>Flagellimonas</taxon>
    </lineage>
</organism>
<dbReference type="STRING" id="1055723.SAMN05216293_3919"/>
<dbReference type="Proteomes" id="UP000184031">
    <property type="component" value="Unassembled WGS sequence"/>
</dbReference>
<dbReference type="RefSeq" id="WP_072882705.1">
    <property type="nucleotide sequence ID" value="NZ_FOKU01000012.1"/>
</dbReference>
<keyword evidence="4" id="KW-1185">Reference proteome</keyword>
<dbReference type="OrthoDB" id="9780929at2"/>
<evidence type="ECO:0000313" key="1">
    <source>
        <dbReference type="EMBL" id="SFC51789.1"/>
    </source>
</evidence>
<evidence type="ECO:0000313" key="4">
    <source>
        <dbReference type="Proteomes" id="UP000198940"/>
    </source>
</evidence>
<dbReference type="Proteomes" id="UP000198940">
    <property type="component" value="Unassembled WGS sequence"/>
</dbReference>
<proteinExistence type="predicted"/>
<protein>
    <submittedName>
        <fullName evidence="2">Nucleotidyl transferase AbiEii toxin, Type IV TA system</fullName>
    </submittedName>
</protein>
<evidence type="ECO:0000313" key="3">
    <source>
        <dbReference type="Proteomes" id="UP000184031"/>
    </source>
</evidence>
<comment type="caution">
    <text evidence="2">The sequence shown here is derived from an EMBL/GenBank/DDBJ whole genome shotgun (WGS) entry which is preliminary data.</text>
</comment>
<accession>A0A1M7C2Z3</accession>
<dbReference type="EMBL" id="FOKU01000012">
    <property type="protein sequence ID" value="SFC51789.1"/>
    <property type="molecule type" value="Genomic_DNA"/>
</dbReference>
<sequence length="289" mass="33900">MIKEWIAEYDPKNEEEILSALREIMQEITLAGLSRTDFYEKAAFYGGTALRIFYGLDRFSEDLDFSLLQPDPNFSIEPYFKAIVDEFKSLGLNVSIKEKQKAEKSSIDSAFLKAETIWQEIVLEDIIKETGVRSNKTLKIKIEVDRMPPLHFSTEEKLLLRPFSFYVKCFTPPSLFAGKVHALLFRKWKDRVKGRDWYDLEWYIKKGIDLDTDHFLARAKDTGDWKEDSISPEDIMELLHKKIESVSFKRIKEDVVRFIKNDDALNIWSPEYFNDLIAKIKFGNTRNIK</sequence>
<evidence type="ECO:0000313" key="2">
    <source>
        <dbReference type="EMBL" id="SHL61584.1"/>
    </source>
</evidence>
<dbReference type="AlphaFoldDB" id="A0A1M7C2Z3"/>
<reference evidence="2 3" key="1">
    <citation type="submission" date="2016-11" db="EMBL/GenBank/DDBJ databases">
        <authorList>
            <person name="Varghese N."/>
            <person name="Submissions S."/>
        </authorList>
    </citation>
    <scope>NUCLEOTIDE SEQUENCE [LARGE SCALE GENOMIC DNA]</scope>
    <source>
        <strain evidence="2 3">CGMCC 1.12174</strain>
        <strain evidence="1 4">DSM 26351</strain>
    </source>
</reference>
<keyword evidence="2" id="KW-0808">Transferase</keyword>